<dbReference type="EMBL" id="CP054038">
    <property type="protein sequence ID" value="QKJ19820.1"/>
    <property type="molecule type" value="Genomic_DNA"/>
</dbReference>
<dbReference type="InterPro" id="IPR000182">
    <property type="entry name" value="GNAT_dom"/>
</dbReference>
<organism evidence="2 3">
    <name type="scientific">Microbacterium hominis</name>
    <dbReference type="NCBI Taxonomy" id="162426"/>
    <lineage>
        <taxon>Bacteria</taxon>
        <taxon>Bacillati</taxon>
        <taxon>Actinomycetota</taxon>
        <taxon>Actinomycetes</taxon>
        <taxon>Micrococcales</taxon>
        <taxon>Microbacteriaceae</taxon>
        <taxon>Microbacterium</taxon>
    </lineage>
</organism>
<dbReference type="PROSITE" id="PS51186">
    <property type="entry name" value="GNAT"/>
    <property type="match status" value="1"/>
</dbReference>
<sequence>MRSILGGGATGPGFVSRGGCAVDAGAPGPAPYSGGVVTLTPFPVDTPVAHELLAEYFQSREIGFAHQHVVYTTRFPEPSVFSPPAGVFVVVADDEGSPVGCGGIRAIADGPLGPRYEVKHLYLRESTRGRGWGRLLLDDLERRARDFGARELVLDTHHSLEAAAGLYASAGFVTIEPYNDNPNATRWYGKTLPAEPGDAVTA</sequence>
<accession>A0A7D4TFZ7</accession>
<reference evidence="2 3" key="1">
    <citation type="submission" date="2020-05" db="EMBL/GenBank/DDBJ databases">
        <title>Strain PA2F3 complete genome.</title>
        <authorList>
            <person name="Kim Y.-S."/>
            <person name="Kim S.-J."/>
            <person name="Jung H.-k."/>
            <person name="Kim S.-E."/>
            <person name="Kim K.-H."/>
        </authorList>
    </citation>
    <scope>NUCLEOTIDE SEQUENCE [LARGE SCALE GENOMIC DNA]</scope>
    <source>
        <strain evidence="2 3">PA2F3</strain>
    </source>
</reference>
<dbReference type="Gene3D" id="3.40.630.30">
    <property type="match status" value="1"/>
</dbReference>
<feature type="domain" description="N-acetyltransferase" evidence="1">
    <location>
        <begin position="37"/>
        <end position="193"/>
    </location>
</feature>
<dbReference type="PANTHER" id="PTHR43305:SF1">
    <property type="entry name" value="FAMILY N-ACETYLTRANSFERASE, PUTATIVE (AFU_ORTHOLOGUE AFUA_2G01380)-RELATED"/>
    <property type="match status" value="1"/>
</dbReference>
<gene>
    <name evidence="2" type="ORF">HQM25_10925</name>
</gene>
<evidence type="ECO:0000313" key="2">
    <source>
        <dbReference type="EMBL" id="QKJ19820.1"/>
    </source>
</evidence>
<evidence type="ECO:0000313" key="3">
    <source>
        <dbReference type="Proteomes" id="UP000502498"/>
    </source>
</evidence>
<dbReference type="PANTHER" id="PTHR43305">
    <property type="entry name" value="FAMILY N-ACETYLTRANSFERASE, PUTATIVE (AFU_ORTHOLOGUE AFUA_2G01380)-RELATED"/>
    <property type="match status" value="1"/>
</dbReference>
<dbReference type="Proteomes" id="UP000502498">
    <property type="component" value="Chromosome"/>
</dbReference>
<evidence type="ECO:0000259" key="1">
    <source>
        <dbReference type="PROSITE" id="PS51186"/>
    </source>
</evidence>
<dbReference type="SUPFAM" id="SSF55729">
    <property type="entry name" value="Acyl-CoA N-acyltransferases (Nat)"/>
    <property type="match status" value="1"/>
</dbReference>
<keyword evidence="2" id="KW-0808">Transferase</keyword>
<dbReference type="CDD" id="cd04301">
    <property type="entry name" value="NAT_SF"/>
    <property type="match status" value="1"/>
</dbReference>
<dbReference type="AlphaFoldDB" id="A0A7D4TFZ7"/>
<dbReference type="InterPro" id="IPR016181">
    <property type="entry name" value="Acyl_CoA_acyltransferase"/>
</dbReference>
<dbReference type="Pfam" id="PF00583">
    <property type="entry name" value="Acetyltransf_1"/>
    <property type="match status" value="1"/>
</dbReference>
<dbReference type="GO" id="GO:0016747">
    <property type="term" value="F:acyltransferase activity, transferring groups other than amino-acyl groups"/>
    <property type="evidence" value="ECO:0007669"/>
    <property type="project" value="InterPro"/>
</dbReference>
<name>A0A7D4TFZ7_9MICO</name>
<dbReference type="InterPro" id="IPR052777">
    <property type="entry name" value="Acetyltransferase_Enz"/>
</dbReference>
<protein>
    <submittedName>
        <fullName evidence="2">GNAT family N-acetyltransferase</fullName>
    </submittedName>
</protein>
<proteinExistence type="predicted"/>